<keyword evidence="3" id="KW-0408">Iron</keyword>
<dbReference type="Gene3D" id="2.60.120.650">
    <property type="entry name" value="Cupin"/>
    <property type="match status" value="1"/>
</dbReference>
<dbReference type="InterPro" id="IPR003347">
    <property type="entry name" value="JmjC_dom"/>
</dbReference>
<proteinExistence type="predicted"/>
<keyword evidence="2" id="KW-0479">Metal-binding</keyword>
<dbReference type="SUPFAM" id="SSF51197">
    <property type="entry name" value="Clavaminate synthase-like"/>
    <property type="match status" value="1"/>
</dbReference>
<evidence type="ECO:0000313" key="5">
    <source>
        <dbReference type="EMBL" id="MDT0610238.1"/>
    </source>
</evidence>
<evidence type="ECO:0000259" key="4">
    <source>
        <dbReference type="PROSITE" id="PS51184"/>
    </source>
</evidence>
<gene>
    <name evidence="5" type="ORF">RM812_08350</name>
</gene>
<dbReference type="Pfam" id="PF08007">
    <property type="entry name" value="JmjC_2"/>
    <property type="match status" value="1"/>
</dbReference>
<comment type="cofactor">
    <cofactor evidence="1">
        <name>Fe(2+)</name>
        <dbReference type="ChEBI" id="CHEBI:29033"/>
    </cofactor>
</comment>
<evidence type="ECO:0000256" key="3">
    <source>
        <dbReference type="ARBA" id="ARBA00023004"/>
    </source>
</evidence>
<dbReference type="InterPro" id="IPR007995">
    <property type="entry name" value="DUF742"/>
</dbReference>
<dbReference type="PANTHER" id="PTHR13096:SF8">
    <property type="entry name" value="RIBOSOMAL OXYGENASE 1"/>
    <property type="match status" value="1"/>
</dbReference>
<name>A0ABU3AJ81_9ACTN</name>
<dbReference type="RefSeq" id="WP_311571749.1">
    <property type="nucleotide sequence ID" value="NZ_JAVRFH010000006.1"/>
</dbReference>
<feature type="domain" description="JmjC" evidence="4">
    <location>
        <begin position="99"/>
        <end position="241"/>
    </location>
</feature>
<comment type="caution">
    <text evidence="5">The sequence shown here is derived from an EMBL/GenBank/DDBJ whole genome shotgun (WGS) entry which is preliminary data.</text>
</comment>
<protein>
    <submittedName>
        <fullName evidence="5">Cupin domain-containing protein</fullName>
    </submittedName>
</protein>
<organism evidence="5 6">
    <name type="scientific">Streptomyces lancefieldiae</name>
    <dbReference type="NCBI Taxonomy" id="3075520"/>
    <lineage>
        <taxon>Bacteria</taxon>
        <taxon>Bacillati</taxon>
        <taxon>Actinomycetota</taxon>
        <taxon>Actinomycetes</taxon>
        <taxon>Kitasatosporales</taxon>
        <taxon>Streptomycetaceae</taxon>
        <taxon>Streptomyces</taxon>
    </lineage>
</organism>
<keyword evidence="6" id="KW-1185">Reference proteome</keyword>
<dbReference type="InterPro" id="IPR039994">
    <property type="entry name" value="NO66-like"/>
</dbReference>
<accession>A0ABU3AJ81</accession>
<evidence type="ECO:0000256" key="1">
    <source>
        <dbReference type="ARBA" id="ARBA00001954"/>
    </source>
</evidence>
<dbReference type="Pfam" id="PF05331">
    <property type="entry name" value="DUF742"/>
    <property type="match status" value="1"/>
</dbReference>
<reference evidence="5" key="1">
    <citation type="submission" date="2024-05" db="EMBL/GenBank/DDBJ databases">
        <title>30 novel species of actinomycetes from the DSMZ collection.</title>
        <authorList>
            <person name="Nouioui I."/>
        </authorList>
    </citation>
    <scope>NUCLEOTIDE SEQUENCE</scope>
    <source>
        <strain evidence="5">DSM 40712</strain>
    </source>
</reference>
<dbReference type="Proteomes" id="UP001180724">
    <property type="component" value="Unassembled WGS sequence"/>
</dbReference>
<dbReference type="EMBL" id="JAVRFH010000006">
    <property type="protein sequence ID" value="MDT0610238.1"/>
    <property type="molecule type" value="Genomic_DNA"/>
</dbReference>
<evidence type="ECO:0000313" key="6">
    <source>
        <dbReference type="Proteomes" id="UP001180724"/>
    </source>
</evidence>
<dbReference type="PANTHER" id="PTHR13096">
    <property type="entry name" value="MINA53 MYC INDUCED NUCLEAR ANTIGEN"/>
    <property type="match status" value="1"/>
</dbReference>
<dbReference type="PROSITE" id="PS51184">
    <property type="entry name" value="JMJC"/>
    <property type="match status" value="1"/>
</dbReference>
<evidence type="ECO:0000256" key="2">
    <source>
        <dbReference type="ARBA" id="ARBA00022723"/>
    </source>
</evidence>
<sequence>MTTLSSRFGRALSRALGPHFSTHQVSNGVAFRHLDPSLLEDCFSWAGLNEILSRGSAVPADFFLCADGKRLPEHRYTATLDGHRVFDLPQVFALMRAGATLIIDSLDRIHPGVRAATDDVMRITGETAACNLFVTFDDAQAFDSHFDEVDTFCVQLLGTKHWKVHGPSEEFPLPEYGDSDPVNCPDTVLFEKTLVPGDVIHVPRGWWHTVRGGGETSLHLTFTFTRRTGYDWLRWATRQALSRVEIRESLDRAAPPEAQQAQAERIVEAFLAEVKSLSLSDFFTAERRASGGRGLASLPWDVSKARPSGQDVVELVPVLPPPVRVEGDRVVVTAADQDFALPVAHHPAIEALVRARRLTVAELAARADAPMASVSALVAALLRCRLVTVSGPDAAHRDSEHDR</sequence>